<evidence type="ECO:0000313" key="1">
    <source>
        <dbReference type="EMBL" id="KAG8536809.1"/>
    </source>
</evidence>
<sequence length="82" mass="9517">MSWNGQTRISLDICGMKRCPCSPTIKRQKYLHPGSMKSCRKRQEDLLNVMSLFWGGPDHCIGHMLLLHIFCKYNNSGRIHIQ</sequence>
<keyword evidence="2" id="KW-1185">Reference proteome</keyword>
<proteinExistence type="predicted"/>
<name>A0AAV6YH66_ENGPU</name>
<reference evidence="1" key="1">
    <citation type="thesis" date="2020" institute="ProQuest LLC" country="789 East Eisenhower Parkway, Ann Arbor, MI, USA">
        <title>Comparative Genomics and Chromosome Evolution.</title>
        <authorList>
            <person name="Mudd A.B."/>
        </authorList>
    </citation>
    <scope>NUCLEOTIDE SEQUENCE</scope>
    <source>
        <strain evidence="1">237g6f4</strain>
        <tissue evidence="1">Blood</tissue>
    </source>
</reference>
<accession>A0AAV6YH66</accession>
<dbReference type="EMBL" id="WNYA01038026">
    <property type="protein sequence ID" value="KAG8536809.1"/>
    <property type="molecule type" value="Genomic_DNA"/>
</dbReference>
<protein>
    <submittedName>
        <fullName evidence="1">Uncharacterized protein</fullName>
    </submittedName>
</protein>
<evidence type="ECO:0000313" key="2">
    <source>
        <dbReference type="Proteomes" id="UP000824782"/>
    </source>
</evidence>
<gene>
    <name evidence="1" type="ORF">GDO81_025642</name>
</gene>
<dbReference type="Proteomes" id="UP000824782">
    <property type="component" value="Unassembled WGS sequence"/>
</dbReference>
<organism evidence="1 2">
    <name type="scientific">Engystomops pustulosus</name>
    <name type="common">Tungara frog</name>
    <name type="synonym">Physalaemus pustulosus</name>
    <dbReference type="NCBI Taxonomy" id="76066"/>
    <lineage>
        <taxon>Eukaryota</taxon>
        <taxon>Metazoa</taxon>
        <taxon>Chordata</taxon>
        <taxon>Craniata</taxon>
        <taxon>Vertebrata</taxon>
        <taxon>Euteleostomi</taxon>
        <taxon>Amphibia</taxon>
        <taxon>Batrachia</taxon>
        <taxon>Anura</taxon>
        <taxon>Neobatrachia</taxon>
        <taxon>Hyloidea</taxon>
        <taxon>Leptodactylidae</taxon>
        <taxon>Leiuperinae</taxon>
        <taxon>Engystomops</taxon>
    </lineage>
</organism>
<comment type="caution">
    <text evidence="1">The sequence shown here is derived from an EMBL/GenBank/DDBJ whole genome shotgun (WGS) entry which is preliminary data.</text>
</comment>
<dbReference type="AlphaFoldDB" id="A0AAV6YH66"/>